<dbReference type="Proteomes" id="UP000700334">
    <property type="component" value="Unassembled WGS sequence"/>
</dbReference>
<evidence type="ECO:0000256" key="5">
    <source>
        <dbReference type="ARBA" id="ARBA00022729"/>
    </source>
</evidence>
<comment type="subcellular location">
    <subcellularLocation>
        <location evidence="1">Secreted</location>
    </subcellularLocation>
</comment>
<dbReference type="AlphaFoldDB" id="A0A8J6ANB2"/>
<evidence type="ECO:0000256" key="1">
    <source>
        <dbReference type="ARBA" id="ARBA00004613"/>
    </source>
</evidence>
<evidence type="ECO:0000256" key="4">
    <source>
        <dbReference type="ARBA" id="ARBA00022529"/>
    </source>
</evidence>
<proteinExistence type="inferred from homology"/>
<evidence type="ECO:0000256" key="2">
    <source>
        <dbReference type="ARBA" id="ARBA00005320"/>
    </source>
</evidence>
<reference evidence="9" key="1">
    <citation type="journal article" date="2021" name="Evol. Appl.">
        <title>The genome of the Pyrenean desman and the effects of bottlenecks and inbreeding on the genomic landscape of an endangered species.</title>
        <authorList>
            <person name="Escoda L."/>
            <person name="Castresana J."/>
        </authorList>
    </citation>
    <scope>NUCLEOTIDE SEQUENCE</scope>
    <source>
        <strain evidence="9">IBE-C5619</strain>
    </source>
</reference>
<feature type="signal peptide" evidence="8">
    <location>
        <begin position="1"/>
        <end position="21"/>
    </location>
</feature>
<gene>
    <name evidence="9" type="ORF">J0S82_005793</name>
</gene>
<feature type="chain" id="PRO_5035253967" evidence="8">
    <location>
        <begin position="22"/>
        <end position="174"/>
    </location>
</feature>
<comment type="similarity">
    <text evidence="2">Belongs to the cathelicidin family.</text>
</comment>
<evidence type="ECO:0000256" key="6">
    <source>
        <dbReference type="ARBA" id="ARBA00023022"/>
    </source>
</evidence>
<dbReference type="OrthoDB" id="9835709at2759"/>
<dbReference type="GO" id="GO:0004869">
    <property type="term" value="F:cysteine-type endopeptidase inhibitor activity"/>
    <property type="evidence" value="ECO:0007669"/>
    <property type="project" value="TreeGrafter"/>
</dbReference>
<name>A0A8J6ANB2_GALPY</name>
<dbReference type="GO" id="GO:0005615">
    <property type="term" value="C:extracellular space"/>
    <property type="evidence" value="ECO:0007669"/>
    <property type="project" value="TreeGrafter"/>
</dbReference>
<organism evidence="9 10">
    <name type="scientific">Galemys pyrenaicus</name>
    <name type="common">Iberian desman</name>
    <name type="synonym">Pyrenean desman</name>
    <dbReference type="NCBI Taxonomy" id="202257"/>
    <lineage>
        <taxon>Eukaryota</taxon>
        <taxon>Metazoa</taxon>
        <taxon>Chordata</taxon>
        <taxon>Craniata</taxon>
        <taxon>Vertebrata</taxon>
        <taxon>Euteleostomi</taxon>
        <taxon>Mammalia</taxon>
        <taxon>Eutheria</taxon>
        <taxon>Laurasiatheria</taxon>
        <taxon>Eulipotyphla</taxon>
        <taxon>Talpidae</taxon>
        <taxon>Galemys</taxon>
    </lineage>
</organism>
<keyword evidence="6" id="KW-0044">Antibiotic</keyword>
<dbReference type="InterPro" id="IPR001894">
    <property type="entry name" value="Cathelicidin-like"/>
</dbReference>
<evidence type="ECO:0000256" key="7">
    <source>
        <dbReference type="ARBA" id="ARBA00023157"/>
    </source>
</evidence>
<dbReference type="EMBL" id="JAGFMF010011466">
    <property type="protein sequence ID" value="KAG8521622.1"/>
    <property type="molecule type" value="Genomic_DNA"/>
</dbReference>
<dbReference type="PROSITE" id="PS51257">
    <property type="entry name" value="PROKAR_LIPOPROTEIN"/>
    <property type="match status" value="1"/>
</dbReference>
<accession>A0A8J6ANB2</accession>
<dbReference type="InterPro" id="IPR046350">
    <property type="entry name" value="Cystatin_sf"/>
</dbReference>
<evidence type="ECO:0000313" key="9">
    <source>
        <dbReference type="EMBL" id="KAG8521622.1"/>
    </source>
</evidence>
<protein>
    <submittedName>
        <fullName evidence="9">Neutrophilic granule protein</fullName>
    </submittedName>
</protein>
<sequence>MAGAWRALVLVVGLAAVACVAHRPHRRSLSYEDVVALALRSFNRGRQGQPLFRLLEATPPPSSNSTTTPIPLNFRIKETVCIITRQRQQPQDCAFREGGEERNCTGTYLIRSRRRRRRRPIINFNCVPAGGPEGESEVPTVRPNPVALRPTRSVGEYLYDKAKFDTIANILKNF</sequence>
<dbReference type="PANTHER" id="PTHR10206">
    <property type="entry name" value="CATHELICIDIN"/>
    <property type="match status" value="1"/>
</dbReference>
<evidence type="ECO:0000256" key="3">
    <source>
        <dbReference type="ARBA" id="ARBA00022525"/>
    </source>
</evidence>
<keyword evidence="3" id="KW-0964">Secreted</keyword>
<dbReference type="Pfam" id="PF00666">
    <property type="entry name" value="Cathelicidins"/>
    <property type="match status" value="1"/>
</dbReference>
<keyword evidence="5 8" id="KW-0732">Signal</keyword>
<keyword evidence="10" id="KW-1185">Reference proteome</keyword>
<dbReference type="FunFam" id="3.10.450.10:FF:000003">
    <property type="entry name" value="Cathelicidin antimicrobial peptide"/>
    <property type="match status" value="1"/>
</dbReference>
<keyword evidence="4" id="KW-0929">Antimicrobial</keyword>
<dbReference type="GO" id="GO:0042742">
    <property type="term" value="P:defense response to bacterium"/>
    <property type="evidence" value="ECO:0007669"/>
    <property type="project" value="UniProtKB-KW"/>
</dbReference>
<dbReference type="Gene3D" id="3.10.450.10">
    <property type="match status" value="1"/>
</dbReference>
<comment type="caution">
    <text evidence="9">The sequence shown here is derived from an EMBL/GenBank/DDBJ whole genome shotgun (WGS) entry which is preliminary data.</text>
</comment>
<dbReference type="PANTHER" id="PTHR10206:SF4">
    <property type="entry name" value="NEUTROPHILIC GRANULE PROTEIN"/>
    <property type="match status" value="1"/>
</dbReference>
<evidence type="ECO:0000313" key="10">
    <source>
        <dbReference type="Proteomes" id="UP000700334"/>
    </source>
</evidence>
<keyword evidence="7" id="KW-1015">Disulfide bond</keyword>
<evidence type="ECO:0000256" key="8">
    <source>
        <dbReference type="SAM" id="SignalP"/>
    </source>
</evidence>
<dbReference type="SUPFAM" id="SSF54403">
    <property type="entry name" value="Cystatin/monellin"/>
    <property type="match status" value="1"/>
</dbReference>